<dbReference type="EMBL" id="SHOA02000003">
    <property type="protein sequence ID" value="TDH74444.1"/>
    <property type="molecule type" value="Genomic_DNA"/>
</dbReference>
<feature type="region of interest" description="Disordered" evidence="1">
    <location>
        <begin position="1"/>
        <end position="22"/>
    </location>
</feature>
<evidence type="ECO:0000313" key="2">
    <source>
        <dbReference type="EMBL" id="TDH74444.1"/>
    </source>
</evidence>
<dbReference type="AlphaFoldDB" id="A0A976IM93"/>
<accession>A0A976IM93</accession>
<dbReference type="KEGG" id="blac:94350095"/>
<reference evidence="2 3" key="1">
    <citation type="journal article" date="2021" name="Genome Biol.">
        <title>AFLAP: assembly-free linkage analysis pipeline using k-mers from genome sequencing data.</title>
        <authorList>
            <person name="Fletcher K."/>
            <person name="Zhang L."/>
            <person name="Gil J."/>
            <person name="Han R."/>
            <person name="Cavanaugh K."/>
            <person name="Michelmore R."/>
        </authorList>
    </citation>
    <scope>NUCLEOTIDE SEQUENCE [LARGE SCALE GENOMIC DNA]</scope>
    <source>
        <strain evidence="2 3">SF5</strain>
    </source>
</reference>
<dbReference type="GeneID" id="94350095"/>
<evidence type="ECO:0000256" key="1">
    <source>
        <dbReference type="SAM" id="MobiDB-lite"/>
    </source>
</evidence>
<keyword evidence="3" id="KW-1185">Reference proteome</keyword>
<comment type="caution">
    <text evidence="2">The sequence shown here is derived from an EMBL/GenBank/DDBJ whole genome shotgun (WGS) entry which is preliminary data.</text>
</comment>
<evidence type="ECO:0000313" key="3">
    <source>
        <dbReference type="Proteomes" id="UP000294530"/>
    </source>
</evidence>
<dbReference type="Proteomes" id="UP000294530">
    <property type="component" value="Unassembled WGS sequence"/>
</dbReference>
<proteinExistence type="predicted"/>
<name>A0A976IM93_BRELC</name>
<gene>
    <name evidence="2" type="ORF">CCR75_006354</name>
</gene>
<feature type="compositionally biased region" description="Low complexity" evidence="1">
    <location>
        <begin position="10"/>
        <end position="21"/>
    </location>
</feature>
<sequence length="86" mass="8894">MRFTNHNDVSGAHGRSARGGANNLRLPLIGTVTHGVLGAGWVEDGAEDCVAAVPAELGGAPVNEPLSTGVGLRPHRMRQLLAFSVL</sequence>
<protein>
    <submittedName>
        <fullName evidence="2">Uncharacterized protein</fullName>
    </submittedName>
</protein>
<dbReference type="RefSeq" id="XP_067823942.1">
    <property type="nucleotide sequence ID" value="XM_067964424.1"/>
</dbReference>
<organism evidence="2 3">
    <name type="scientific">Bremia lactucae</name>
    <name type="common">Lettuce downy mildew</name>
    <dbReference type="NCBI Taxonomy" id="4779"/>
    <lineage>
        <taxon>Eukaryota</taxon>
        <taxon>Sar</taxon>
        <taxon>Stramenopiles</taxon>
        <taxon>Oomycota</taxon>
        <taxon>Peronosporomycetes</taxon>
        <taxon>Peronosporales</taxon>
        <taxon>Peronosporaceae</taxon>
        <taxon>Bremia</taxon>
    </lineage>
</organism>